<dbReference type="PANTHER" id="PTHR45717">
    <property type="entry name" value="OS12G0527900 PROTEIN"/>
    <property type="match status" value="1"/>
</dbReference>
<proteinExistence type="inferred from homology"/>
<dbReference type="PROSITE" id="PS51375">
    <property type="entry name" value="PPR"/>
    <property type="match status" value="1"/>
</dbReference>
<evidence type="ECO:0000256" key="5">
    <source>
        <dbReference type="ARBA" id="ARBA00023128"/>
    </source>
</evidence>
<dbReference type="InterPro" id="IPR011990">
    <property type="entry name" value="TPR-like_helical_dom_sf"/>
</dbReference>
<dbReference type="Proteomes" id="UP000325081">
    <property type="component" value="Unassembled WGS sequence"/>
</dbReference>
<dbReference type="FunFam" id="1.25.40.10:FF:000385">
    <property type="entry name" value="Pentatricopeptide repeat-containing protein mitochondrial"/>
    <property type="match status" value="1"/>
</dbReference>
<name>A0A5A7QDG3_STRAF</name>
<evidence type="ECO:0000256" key="4">
    <source>
        <dbReference type="ARBA" id="ARBA00022946"/>
    </source>
</evidence>
<dbReference type="Gene3D" id="1.25.40.10">
    <property type="entry name" value="Tetratricopeptide repeat domain"/>
    <property type="match status" value="3"/>
</dbReference>
<evidence type="ECO:0000256" key="2">
    <source>
        <dbReference type="ARBA" id="ARBA00007626"/>
    </source>
</evidence>
<keyword evidence="3" id="KW-0677">Repeat</keyword>
<dbReference type="SUPFAM" id="SSF48452">
    <property type="entry name" value="TPR-like"/>
    <property type="match status" value="1"/>
</dbReference>
<dbReference type="NCBIfam" id="TIGR00756">
    <property type="entry name" value="PPR"/>
    <property type="match status" value="3"/>
</dbReference>
<organism evidence="7 8">
    <name type="scientific">Striga asiatica</name>
    <name type="common">Asiatic witchweed</name>
    <name type="synonym">Buchnera asiatica</name>
    <dbReference type="NCBI Taxonomy" id="4170"/>
    <lineage>
        <taxon>Eukaryota</taxon>
        <taxon>Viridiplantae</taxon>
        <taxon>Streptophyta</taxon>
        <taxon>Embryophyta</taxon>
        <taxon>Tracheophyta</taxon>
        <taxon>Spermatophyta</taxon>
        <taxon>Magnoliopsida</taxon>
        <taxon>eudicotyledons</taxon>
        <taxon>Gunneridae</taxon>
        <taxon>Pentapetalae</taxon>
        <taxon>asterids</taxon>
        <taxon>lamiids</taxon>
        <taxon>Lamiales</taxon>
        <taxon>Orobanchaceae</taxon>
        <taxon>Buchnereae</taxon>
        <taxon>Striga</taxon>
    </lineage>
</organism>
<gene>
    <name evidence="7" type="ORF">STAS_20047</name>
</gene>
<dbReference type="GO" id="GO:0005739">
    <property type="term" value="C:mitochondrion"/>
    <property type="evidence" value="ECO:0007669"/>
    <property type="project" value="UniProtKB-SubCell"/>
</dbReference>
<comment type="similarity">
    <text evidence="2">Belongs to the PPR family. P subfamily.</text>
</comment>
<accession>A0A5A7QDG3</accession>
<dbReference type="InterPro" id="IPR002885">
    <property type="entry name" value="PPR_rpt"/>
</dbReference>
<comment type="subcellular location">
    <subcellularLocation>
        <location evidence="1">Mitochondrion</location>
    </subcellularLocation>
</comment>
<protein>
    <submittedName>
        <fullName evidence="7">Pentatricopeptide repeat-containing family protein</fullName>
    </submittedName>
</protein>
<evidence type="ECO:0000256" key="1">
    <source>
        <dbReference type="ARBA" id="ARBA00004173"/>
    </source>
</evidence>
<evidence type="ECO:0000313" key="8">
    <source>
        <dbReference type="Proteomes" id="UP000325081"/>
    </source>
</evidence>
<dbReference type="Pfam" id="PF13812">
    <property type="entry name" value="PPR_3"/>
    <property type="match status" value="1"/>
</dbReference>
<feature type="repeat" description="PPR" evidence="6">
    <location>
        <begin position="187"/>
        <end position="221"/>
    </location>
</feature>
<comment type="caution">
    <text evidence="7">The sequence shown here is derived from an EMBL/GenBank/DDBJ whole genome shotgun (WGS) entry which is preliminary data.</text>
</comment>
<dbReference type="PANTHER" id="PTHR45717:SF3">
    <property type="entry name" value="OS04G0544400 PROTEIN"/>
    <property type="match status" value="1"/>
</dbReference>
<dbReference type="GO" id="GO:0003729">
    <property type="term" value="F:mRNA binding"/>
    <property type="evidence" value="ECO:0007669"/>
    <property type="project" value="UniProtKB-ARBA"/>
</dbReference>
<dbReference type="Pfam" id="PF01535">
    <property type="entry name" value="PPR"/>
    <property type="match status" value="2"/>
</dbReference>
<keyword evidence="4" id="KW-0809">Transit peptide</keyword>
<reference evidence="8" key="1">
    <citation type="journal article" date="2019" name="Curr. Biol.">
        <title>Genome Sequence of Striga asiatica Provides Insight into the Evolution of Plant Parasitism.</title>
        <authorList>
            <person name="Yoshida S."/>
            <person name="Kim S."/>
            <person name="Wafula E.K."/>
            <person name="Tanskanen J."/>
            <person name="Kim Y.M."/>
            <person name="Honaas L."/>
            <person name="Yang Z."/>
            <person name="Spallek T."/>
            <person name="Conn C.E."/>
            <person name="Ichihashi Y."/>
            <person name="Cheong K."/>
            <person name="Cui S."/>
            <person name="Der J.P."/>
            <person name="Gundlach H."/>
            <person name="Jiao Y."/>
            <person name="Hori C."/>
            <person name="Ishida J.K."/>
            <person name="Kasahara H."/>
            <person name="Kiba T."/>
            <person name="Kim M.S."/>
            <person name="Koo N."/>
            <person name="Laohavisit A."/>
            <person name="Lee Y.H."/>
            <person name="Lumba S."/>
            <person name="McCourt P."/>
            <person name="Mortimer J.C."/>
            <person name="Mutuku J.M."/>
            <person name="Nomura T."/>
            <person name="Sasaki-Sekimoto Y."/>
            <person name="Seto Y."/>
            <person name="Wang Y."/>
            <person name="Wakatake T."/>
            <person name="Sakakibara H."/>
            <person name="Demura T."/>
            <person name="Yamaguchi S."/>
            <person name="Yoneyama K."/>
            <person name="Manabe R.I."/>
            <person name="Nelson D.C."/>
            <person name="Schulman A.H."/>
            <person name="Timko M.P."/>
            <person name="dePamphilis C.W."/>
            <person name="Choi D."/>
            <person name="Shirasu K."/>
        </authorList>
    </citation>
    <scope>NUCLEOTIDE SEQUENCE [LARGE SCALE GENOMIC DNA]</scope>
    <source>
        <strain evidence="8">cv. UVA1</strain>
    </source>
</reference>
<keyword evidence="8" id="KW-1185">Reference proteome</keyword>
<evidence type="ECO:0000256" key="6">
    <source>
        <dbReference type="PROSITE-ProRule" id="PRU00708"/>
    </source>
</evidence>
<evidence type="ECO:0000313" key="7">
    <source>
        <dbReference type="EMBL" id="GER43220.1"/>
    </source>
</evidence>
<dbReference type="AlphaFoldDB" id="A0A5A7QDG3"/>
<dbReference type="OrthoDB" id="1908178at2759"/>
<sequence length="555" mass="63622">MLLQLSIPKSPPNYPKQNRSTVYAPNAPSFSSGLLKNSSFFLKQSILSTSYRIHKKNPVFITCSSVSNVHRYGTVDYEKRPTPKWNDICKKIFKLENSNLGAASVLNQMENKGKMITKWEISNILKELRKFRRFKLALEVYEWMSNRPERFRVTSSDTAIHLDLIAKAHGVSSAEQYFKKLPDGLKDTRVYDSLLNAYSRSKMREKAESLFDKMRNRNYTNHALPFNVMMTLYMNLKDHEKIESLVSELVGRRIPLDIYTYNIWLSSRGSQGSLDKMEQVFKQMELDNSVKPNWITYSTLAMTYIKSGLFEKAEEYLRKMEDLITGRRNRNPYHYLINLYAAARMKEEVYRVWSIYKASFRNIPNLGYHAVILALTRLDDMEGAEKMYDEWLSVKWAYDPRLGNLLLSSYVGKGLSEKAKTFFEQMMENGGKHNSMSWEILSEDHIANMRIPEALSCLKNAAALADEGSRNWKPKPVNVSKILKIVEEGDDVAGKESLLEILSEVGCVKDADYKSYIIPLSGGEKFAGNEEGSGADAGDDGNFGLLHQLQDQESF</sequence>
<evidence type="ECO:0000256" key="3">
    <source>
        <dbReference type="ARBA" id="ARBA00022737"/>
    </source>
</evidence>
<keyword evidence="5" id="KW-0496">Mitochondrion</keyword>
<dbReference type="EMBL" id="BKCP01006516">
    <property type="protein sequence ID" value="GER43220.1"/>
    <property type="molecule type" value="Genomic_DNA"/>
</dbReference>